<feature type="region of interest" description="Disordered" evidence="5">
    <location>
        <begin position="1"/>
        <end position="55"/>
    </location>
</feature>
<dbReference type="OrthoDB" id="10254794at2759"/>
<dbReference type="EMBL" id="JH993003">
    <property type="protein sequence ID" value="EKX44720.1"/>
    <property type="molecule type" value="Genomic_DNA"/>
</dbReference>
<evidence type="ECO:0000313" key="9">
    <source>
        <dbReference type="Proteomes" id="UP000011087"/>
    </source>
</evidence>
<feature type="coiled-coil region" evidence="4">
    <location>
        <begin position="294"/>
        <end position="526"/>
    </location>
</feature>
<evidence type="ECO:0000256" key="5">
    <source>
        <dbReference type="SAM" id="MobiDB-lite"/>
    </source>
</evidence>
<dbReference type="Pfam" id="PF13870">
    <property type="entry name" value="CCDC113_CCDC96_CC"/>
    <property type="match status" value="1"/>
</dbReference>
<name>L1J9H4_GUITC</name>
<dbReference type="RefSeq" id="XP_005831700.1">
    <property type="nucleotide sequence ID" value="XM_005831643.1"/>
</dbReference>
<gene>
    <name evidence="7" type="ORF">GUITHDRAFT_109499</name>
</gene>
<dbReference type="PaxDb" id="55529-EKX44720"/>
<sequence>MSESMEGDASLEQEEGGEGLEESGDLQDSAQMEGSQEESHMEGTEDELAAGDEAALRDSALMETHLDGSFSVAEGVSQLDVDHAVVKIQSLARGSMSRSRVKRIMMGEEDPFADSQRDVLSLCCGEGRVTGEQVTMSQISMGTEDSHVELEDMKEATLTSRQEEFGESKSTFSESYDEEEMLRMAEMKAREERMRLEQEAREQRIKERLEIGKKFSAAQKLREELLHKNAELQKKLAAHFAAKRAEDSMQVSMSEENPDASSADVEHRYFQALRQVADNKAELDKVQLNYDHAVLDMKTRLEQKQEKVQDLKEQFKQTKREVAKSVGSSGGRPVPLKLLNQLEEQGDEKDRELEKVRLKNIHLRNQLRKLEGNLKRKEELSNELHLIDFEQLKIENQTLNEKIEERNEELLKLRKKTTTTVQVLTHLKEKLQFVQAENQLLKVELAELEADLSTHRDALTKAKHDRDNLRSENQKLRGEAGLIGNNELLRDFDRRKKEIVSMQDHLEQLKERHRTLREQILTISQKKSLMTSTIQ</sequence>
<evidence type="ECO:0000256" key="1">
    <source>
        <dbReference type="ARBA" id="ARBA00004138"/>
    </source>
</evidence>
<keyword evidence="2 4" id="KW-0175">Coiled coil</keyword>
<dbReference type="KEGG" id="gtt:GUITHDRAFT_109499"/>
<reference evidence="7 9" key="1">
    <citation type="journal article" date="2012" name="Nature">
        <title>Algal genomes reveal evolutionary mosaicism and the fate of nucleomorphs.</title>
        <authorList>
            <consortium name="DOE Joint Genome Institute"/>
            <person name="Curtis B.A."/>
            <person name="Tanifuji G."/>
            <person name="Burki F."/>
            <person name="Gruber A."/>
            <person name="Irimia M."/>
            <person name="Maruyama S."/>
            <person name="Arias M.C."/>
            <person name="Ball S.G."/>
            <person name="Gile G.H."/>
            <person name="Hirakawa Y."/>
            <person name="Hopkins J.F."/>
            <person name="Kuo A."/>
            <person name="Rensing S.A."/>
            <person name="Schmutz J."/>
            <person name="Symeonidi A."/>
            <person name="Elias M."/>
            <person name="Eveleigh R.J."/>
            <person name="Herman E.K."/>
            <person name="Klute M.J."/>
            <person name="Nakayama T."/>
            <person name="Obornik M."/>
            <person name="Reyes-Prieto A."/>
            <person name="Armbrust E.V."/>
            <person name="Aves S.J."/>
            <person name="Beiko R.G."/>
            <person name="Coutinho P."/>
            <person name="Dacks J.B."/>
            <person name="Durnford D.G."/>
            <person name="Fast N.M."/>
            <person name="Green B.R."/>
            <person name="Grisdale C.J."/>
            <person name="Hempel F."/>
            <person name="Henrissat B."/>
            <person name="Hoppner M.P."/>
            <person name="Ishida K."/>
            <person name="Kim E."/>
            <person name="Koreny L."/>
            <person name="Kroth P.G."/>
            <person name="Liu Y."/>
            <person name="Malik S.B."/>
            <person name="Maier U.G."/>
            <person name="McRose D."/>
            <person name="Mock T."/>
            <person name="Neilson J.A."/>
            <person name="Onodera N.T."/>
            <person name="Poole A.M."/>
            <person name="Pritham E.J."/>
            <person name="Richards T.A."/>
            <person name="Rocap G."/>
            <person name="Roy S.W."/>
            <person name="Sarai C."/>
            <person name="Schaack S."/>
            <person name="Shirato S."/>
            <person name="Slamovits C.H."/>
            <person name="Spencer D.F."/>
            <person name="Suzuki S."/>
            <person name="Worden A.Z."/>
            <person name="Zauner S."/>
            <person name="Barry K."/>
            <person name="Bell C."/>
            <person name="Bharti A.K."/>
            <person name="Crow J.A."/>
            <person name="Grimwood J."/>
            <person name="Kramer R."/>
            <person name="Lindquist E."/>
            <person name="Lucas S."/>
            <person name="Salamov A."/>
            <person name="McFadden G.I."/>
            <person name="Lane C.E."/>
            <person name="Keeling P.J."/>
            <person name="Gray M.W."/>
            <person name="Grigoriev I.V."/>
            <person name="Archibald J.M."/>
        </authorList>
    </citation>
    <scope>NUCLEOTIDE SEQUENCE</scope>
    <source>
        <strain evidence="7 9">CCMP2712</strain>
    </source>
</reference>
<dbReference type="HOGENOM" id="CLU_026534_1_0_1"/>
<evidence type="ECO:0000256" key="2">
    <source>
        <dbReference type="ARBA" id="ARBA00023054"/>
    </source>
</evidence>
<evidence type="ECO:0000313" key="7">
    <source>
        <dbReference type="EMBL" id="EKX44720.1"/>
    </source>
</evidence>
<dbReference type="GO" id="GO:0060271">
    <property type="term" value="P:cilium assembly"/>
    <property type="evidence" value="ECO:0007669"/>
    <property type="project" value="TreeGrafter"/>
</dbReference>
<protein>
    <recommendedName>
        <fullName evidence="6">CCDC113/CCDC96 coiled-coil domain-containing protein</fullName>
    </recommendedName>
</protein>
<reference evidence="8" key="3">
    <citation type="submission" date="2015-06" db="UniProtKB">
        <authorList>
            <consortium name="EnsemblProtists"/>
        </authorList>
    </citation>
    <scope>IDENTIFICATION</scope>
</reference>
<evidence type="ECO:0000313" key="8">
    <source>
        <dbReference type="EnsemblProtists" id="EKX44720"/>
    </source>
</evidence>
<evidence type="ECO:0000256" key="3">
    <source>
        <dbReference type="ARBA" id="ARBA00023273"/>
    </source>
</evidence>
<dbReference type="EnsemblProtists" id="EKX44720">
    <property type="protein sequence ID" value="EKX44720"/>
    <property type="gene ID" value="GUITHDRAFT_109499"/>
</dbReference>
<feature type="compositionally biased region" description="Acidic residues" evidence="5">
    <location>
        <begin position="1"/>
        <end position="25"/>
    </location>
</feature>
<feature type="coiled-coil region" evidence="4">
    <location>
        <begin position="182"/>
        <end position="238"/>
    </location>
</feature>
<feature type="compositionally biased region" description="Basic and acidic residues" evidence="5">
    <location>
        <begin position="158"/>
        <end position="167"/>
    </location>
</feature>
<dbReference type="InterPro" id="IPR051885">
    <property type="entry name" value="CC_CF"/>
</dbReference>
<feature type="domain" description="CCDC113/CCDC96 coiled-coil" evidence="6">
    <location>
        <begin position="348"/>
        <end position="520"/>
    </location>
</feature>
<dbReference type="OMA" id="NNEVEWQ"/>
<dbReference type="AlphaFoldDB" id="L1J9H4"/>
<evidence type="ECO:0000256" key="4">
    <source>
        <dbReference type="SAM" id="Coils"/>
    </source>
</evidence>
<evidence type="ECO:0000259" key="6">
    <source>
        <dbReference type="Pfam" id="PF13870"/>
    </source>
</evidence>
<keyword evidence="9" id="KW-1185">Reference proteome</keyword>
<organism evidence="7">
    <name type="scientific">Guillardia theta (strain CCMP2712)</name>
    <name type="common">Cryptophyte</name>
    <dbReference type="NCBI Taxonomy" id="905079"/>
    <lineage>
        <taxon>Eukaryota</taxon>
        <taxon>Cryptophyceae</taxon>
        <taxon>Pyrenomonadales</taxon>
        <taxon>Geminigeraceae</taxon>
        <taxon>Guillardia</taxon>
    </lineage>
</organism>
<dbReference type="GO" id="GO:0036064">
    <property type="term" value="C:ciliary basal body"/>
    <property type="evidence" value="ECO:0007669"/>
    <property type="project" value="TreeGrafter"/>
</dbReference>
<dbReference type="InterPro" id="IPR025254">
    <property type="entry name" value="CCDC113/CCDC96_CC"/>
</dbReference>
<feature type="region of interest" description="Disordered" evidence="5">
    <location>
        <begin position="158"/>
        <end position="179"/>
    </location>
</feature>
<dbReference type="eggNOG" id="ENOG502QS75">
    <property type="taxonomic scope" value="Eukaryota"/>
</dbReference>
<dbReference type="GeneID" id="17301237"/>
<dbReference type="PROSITE" id="PS50096">
    <property type="entry name" value="IQ"/>
    <property type="match status" value="1"/>
</dbReference>
<dbReference type="PANTHER" id="PTHR15654">
    <property type="entry name" value="COILED-COIL DOMAIN-CONTAINING PROTEIN 113-RELATED"/>
    <property type="match status" value="1"/>
</dbReference>
<reference evidence="9" key="2">
    <citation type="submission" date="2012-11" db="EMBL/GenBank/DDBJ databases">
        <authorList>
            <person name="Kuo A."/>
            <person name="Curtis B.A."/>
            <person name="Tanifuji G."/>
            <person name="Burki F."/>
            <person name="Gruber A."/>
            <person name="Irimia M."/>
            <person name="Maruyama S."/>
            <person name="Arias M.C."/>
            <person name="Ball S.G."/>
            <person name="Gile G.H."/>
            <person name="Hirakawa Y."/>
            <person name="Hopkins J.F."/>
            <person name="Rensing S.A."/>
            <person name="Schmutz J."/>
            <person name="Symeonidi A."/>
            <person name="Elias M."/>
            <person name="Eveleigh R.J."/>
            <person name="Herman E.K."/>
            <person name="Klute M.J."/>
            <person name="Nakayama T."/>
            <person name="Obornik M."/>
            <person name="Reyes-Prieto A."/>
            <person name="Armbrust E.V."/>
            <person name="Aves S.J."/>
            <person name="Beiko R.G."/>
            <person name="Coutinho P."/>
            <person name="Dacks J.B."/>
            <person name="Durnford D.G."/>
            <person name="Fast N.M."/>
            <person name="Green B.R."/>
            <person name="Grisdale C."/>
            <person name="Hempe F."/>
            <person name="Henrissat B."/>
            <person name="Hoppner M.P."/>
            <person name="Ishida K.-I."/>
            <person name="Kim E."/>
            <person name="Koreny L."/>
            <person name="Kroth P.G."/>
            <person name="Liu Y."/>
            <person name="Malik S.-B."/>
            <person name="Maier U.G."/>
            <person name="McRose D."/>
            <person name="Mock T."/>
            <person name="Neilson J.A."/>
            <person name="Onodera N.T."/>
            <person name="Poole A.M."/>
            <person name="Pritham E.J."/>
            <person name="Richards T.A."/>
            <person name="Rocap G."/>
            <person name="Roy S.W."/>
            <person name="Sarai C."/>
            <person name="Schaack S."/>
            <person name="Shirato S."/>
            <person name="Slamovits C.H."/>
            <person name="Spencer D.F."/>
            <person name="Suzuki S."/>
            <person name="Worden A.Z."/>
            <person name="Zauner S."/>
            <person name="Barry K."/>
            <person name="Bell C."/>
            <person name="Bharti A.K."/>
            <person name="Crow J.A."/>
            <person name="Grimwood J."/>
            <person name="Kramer R."/>
            <person name="Lindquist E."/>
            <person name="Lucas S."/>
            <person name="Salamov A."/>
            <person name="McFadden G.I."/>
            <person name="Lane C.E."/>
            <person name="Keeling P.J."/>
            <person name="Gray M.W."/>
            <person name="Grigoriev I.V."/>
            <person name="Archibald J.M."/>
        </authorList>
    </citation>
    <scope>NUCLEOTIDE SEQUENCE</scope>
    <source>
        <strain evidence="9">CCMP2712</strain>
    </source>
</reference>
<accession>L1J9H4</accession>
<dbReference type="Proteomes" id="UP000011087">
    <property type="component" value="Unassembled WGS sequence"/>
</dbReference>
<keyword evidence="3" id="KW-0966">Cell projection</keyword>
<dbReference type="PANTHER" id="PTHR15654:SF1">
    <property type="entry name" value="COILED-COIL DOMAIN-CONTAINING PROTEIN 96"/>
    <property type="match status" value="1"/>
</dbReference>
<proteinExistence type="predicted"/>
<dbReference type="STRING" id="905079.L1J9H4"/>
<dbReference type="GO" id="GO:0005930">
    <property type="term" value="C:axoneme"/>
    <property type="evidence" value="ECO:0007669"/>
    <property type="project" value="TreeGrafter"/>
</dbReference>
<comment type="subcellular location">
    <subcellularLocation>
        <location evidence="1">Cell projection</location>
        <location evidence="1">Cilium</location>
    </subcellularLocation>
</comment>